<dbReference type="SUPFAM" id="SSF88697">
    <property type="entry name" value="PUA domain-like"/>
    <property type="match status" value="1"/>
</dbReference>
<accession>A0A2P8DZM7</accession>
<dbReference type="CDD" id="cd21133">
    <property type="entry name" value="EVE"/>
    <property type="match status" value="1"/>
</dbReference>
<name>A0A2P8DZM7_9BACT</name>
<evidence type="ECO:0000313" key="3">
    <source>
        <dbReference type="Proteomes" id="UP000240708"/>
    </source>
</evidence>
<feature type="domain" description="EVE" evidence="1">
    <location>
        <begin position="11"/>
        <end position="142"/>
    </location>
</feature>
<dbReference type="Pfam" id="PF01878">
    <property type="entry name" value="EVE"/>
    <property type="match status" value="1"/>
</dbReference>
<sequence>MARIQNYANMNYWLVKSEPSEYGWDDLNSKGEELWDGIRNFQARNYLKEMKIGDQVLFYHSGKTKEIVGIAQVSEEAFPDPKDDENKGWVAIRIIPKKALKKPVNLEQIKSDDLLSSMPLLKQSRLSVMPVEKIQFEHIIKLSS</sequence>
<dbReference type="InterPro" id="IPR052181">
    <property type="entry name" value="5hmC_binding"/>
</dbReference>
<evidence type="ECO:0000313" key="2">
    <source>
        <dbReference type="EMBL" id="PSL02661.1"/>
    </source>
</evidence>
<dbReference type="AlphaFoldDB" id="A0A2P8DZM7"/>
<reference evidence="2 3" key="1">
    <citation type="submission" date="2018-03" db="EMBL/GenBank/DDBJ databases">
        <title>Genomic Encyclopedia of Archaeal and Bacterial Type Strains, Phase II (KMG-II): from individual species to whole genera.</title>
        <authorList>
            <person name="Goeker M."/>
        </authorList>
    </citation>
    <scope>NUCLEOTIDE SEQUENCE [LARGE SCALE GENOMIC DNA]</scope>
    <source>
        <strain evidence="2 3">DSM 28057</strain>
    </source>
</reference>
<proteinExistence type="predicted"/>
<keyword evidence="3" id="KW-1185">Reference proteome</keyword>
<organism evidence="2 3">
    <name type="scientific">Cecembia rubra</name>
    <dbReference type="NCBI Taxonomy" id="1485585"/>
    <lineage>
        <taxon>Bacteria</taxon>
        <taxon>Pseudomonadati</taxon>
        <taxon>Bacteroidota</taxon>
        <taxon>Cytophagia</taxon>
        <taxon>Cytophagales</taxon>
        <taxon>Cyclobacteriaceae</taxon>
        <taxon>Cecembia</taxon>
    </lineage>
</organism>
<gene>
    <name evidence="2" type="ORF">CLV48_109131</name>
</gene>
<dbReference type="PANTHER" id="PTHR14087:SF7">
    <property type="entry name" value="THYMOCYTE NUCLEAR PROTEIN 1"/>
    <property type="match status" value="1"/>
</dbReference>
<comment type="caution">
    <text evidence="2">The sequence shown here is derived from an EMBL/GenBank/DDBJ whole genome shotgun (WGS) entry which is preliminary data.</text>
</comment>
<dbReference type="PANTHER" id="PTHR14087">
    <property type="entry name" value="THYMOCYTE NUCLEAR PROTEIN 1"/>
    <property type="match status" value="1"/>
</dbReference>
<dbReference type="Gene3D" id="3.10.590.10">
    <property type="entry name" value="ph1033 like domains"/>
    <property type="match status" value="1"/>
</dbReference>
<dbReference type="InterPro" id="IPR047197">
    <property type="entry name" value="THYN1-like_EVE"/>
</dbReference>
<dbReference type="InterPro" id="IPR002740">
    <property type="entry name" value="EVE_domain"/>
</dbReference>
<dbReference type="EMBL" id="PYGF01000009">
    <property type="protein sequence ID" value="PSL02661.1"/>
    <property type="molecule type" value="Genomic_DNA"/>
</dbReference>
<evidence type="ECO:0000259" key="1">
    <source>
        <dbReference type="Pfam" id="PF01878"/>
    </source>
</evidence>
<protein>
    <submittedName>
        <fullName evidence="2">Putative RNA-binding protein with PUA-like domain</fullName>
    </submittedName>
</protein>
<dbReference type="InterPro" id="IPR015947">
    <property type="entry name" value="PUA-like_sf"/>
</dbReference>
<dbReference type="Proteomes" id="UP000240708">
    <property type="component" value="Unassembled WGS sequence"/>
</dbReference>